<protein>
    <submittedName>
        <fullName evidence="1">Uncharacterized protein</fullName>
    </submittedName>
</protein>
<gene>
    <name evidence="1" type="ORF">ACFR9T_12640</name>
</gene>
<sequence>MSGPDLSRSVDEEIIRYLSRLFGRQSEVHHTSLFPTNKSECLVVALDTEYYPDRVDSVSIELRAYTNGDFHISYIEVYSGDRRRCRWDRHDQPHNSRDHYHPLPAASTAAAVDHEYATDLTRVVETTVLPWIDDRVGIRWDSVA</sequence>
<organism evidence="1 2">
    <name type="scientific">Halorubrum laminariae</name>
    <dbReference type="NCBI Taxonomy" id="1433523"/>
    <lineage>
        <taxon>Archaea</taxon>
        <taxon>Methanobacteriati</taxon>
        <taxon>Methanobacteriota</taxon>
        <taxon>Stenosarchaea group</taxon>
        <taxon>Halobacteria</taxon>
        <taxon>Halobacteriales</taxon>
        <taxon>Haloferacaceae</taxon>
        <taxon>Halorubrum</taxon>
    </lineage>
</organism>
<keyword evidence="2" id="KW-1185">Reference proteome</keyword>
<dbReference type="InterPro" id="IPR045397">
    <property type="entry name" value="TumE-like"/>
</dbReference>
<accession>A0ABD6C461</accession>
<dbReference type="Pfam" id="PF20126">
    <property type="entry name" value="TumE"/>
    <property type="match status" value="1"/>
</dbReference>
<evidence type="ECO:0000313" key="2">
    <source>
        <dbReference type="Proteomes" id="UP001597185"/>
    </source>
</evidence>
<dbReference type="Proteomes" id="UP001597185">
    <property type="component" value="Unassembled WGS sequence"/>
</dbReference>
<proteinExistence type="predicted"/>
<comment type="caution">
    <text evidence="1">The sequence shown here is derived from an EMBL/GenBank/DDBJ whole genome shotgun (WGS) entry which is preliminary data.</text>
</comment>
<evidence type="ECO:0000313" key="1">
    <source>
        <dbReference type="EMBL" id="MFD1571419.1"/>
    </source>
</evidence>
<reference evidence="1 2" key="1">
    <citation type="journal article" date="2019" name="Int. J. Syst. Evol. Microbiol.">
        <title>The Global Catalogue of Microorganisms (GCM) 10K type strain sequencing project: providing services to taxonomists for standard genome sequencing and annotation.</title>
        <authorList>
            <consortium name="The Broad Institute Genomics Platform"/>
            <consortium name="The Broad Institute Genome Sequencing Center for Infectious Disease"/>
            <person name="Wu L."/>
            <person name="Ma J."/>
        </authorList>
    </citation>
    <scope>NUCLEOTIDE SEQUENCE [LARGE SCALE GENOMIC DNA]</scope>
    <source>
        <strain evidence="1 2">CGMCC 1.12689</strain>
    </source>
</reference>
<dbReference type="RefSeq" id="WP_379812361.1">
    <property type="nucleotide sequence ID" value="NZ_JBHUDB010000011.1"/>
</dbReference>
<dbReference type="EMBL" id="JBHUDB010000011">
    <property type="protein sequence ID" value="MFD1571419.1"/>
    <property type="molecule type" value="Genomic_DNA"/>
</dbReference>
<name>A0ABD6C461_9EURY</name>
<dbReference type="AlphaFoldDB" id="A0ABD6C461"/>